<comment type="catalytic activity">
    <reaction evidence="4">
        <text>cyclic dehypoxanthinylfutalosinate = 1,4-dihydroxy-6-naphthoate + dihydroxyacetone</text>
        <dbReference type="Rhea" id="RHEA:33087"/>
        <dbReference type="ChEBI" id="CHEBI:16016"/>
        <dbReference type="ChEBI" id="CHEBI:64254"/>
        <dbReference type="ChEBI" id="CHEBI:64270"/>
        <dbReference type="EC" id="4.1.99.29"/>
    </reaction>
</comment>
<dbReference type="AlphaFoldDB" id="A0A2P8CYR2"/>
<reference evidence="5 6" key="1">
    <citation type="submission" date="2018-03" db="EMBL/GenBank/DDBJ databases">
        <title>Genomic Encyclopedia of Type Strains, Phase III (KMG-III): the genomes of soil and plant-associated and newly described type strains.</title>
        <authorList>
            <person name="Whitman W."/>
        </authorList>
    </citation>
    <scope>NUCLEOTIDE SEQUENCE [LARGE SCALE GENOMIC DNA]</scope>
    <source>
        <strain evidence="5 6">CGMCC 1.12700</strain>
    </source>
</reference>
<dbReference type="GO" id="GO:0009234">
    <property type="term" value="P:menaquinone biosynthetic process"/>
    <property type="evidence" value="ECO:0007669"/>
    <property type="project" value="UniProtKB-UniRule"/>
</dbReference>
<comment type="function">
    <text evidence="4">Catalyzes the conversion of cyclic dehypoxanthine futalosine (cyclic DHFL) into 1,4-dihydroxy-6-naphthoate, a step in the biosynthesis of menaquinone (MK, vitamin K2).</text>
</comment>
<dbReference type="RefSeq" id="WP_106524455.1">
    <property type="nucleotide sequence ID" value="NZ_PYGD01000009.1"/>
</dbReference>
<comment type="similarity">
    <text evidence="4">Belongs to the MqnA/MqnD family. MqnD subfamily.</text>
</comment>
<sequence>MPDFTAPDTAITTLSLGFSPCPNDTFIFDALVNQKMDTGGFRFDYVMEDVETLNQWAFEGKLAITKLSYNTFLHVSDRYRLLDSGSALGRGVGPLLICKPGKALNSFADLSAFLETAKIAIPGVHTTANLLFSLAFPGAKDKTEVLFSEIEQAVLDGTYDCGLVIHESRFTYHQRGLDKLIDMGDWWEKESGSAIPLGGICIRRDIPEATAKQIETMIRKSLELSWAQYPQLSAFITDNAQEMEEAVMRKHIDLYVNEYSTSLGEEGRKAVDTLFSKAKEHGLIASLPDSVYL</sequence>
<keyword evidence="3 4" id="KW-0456">Lyase</keyword>
<dbReference type="SUPFAM" id="SSF53850">
    <property type="entry name" value="Periplasmic binding protein-like II"/>
    <property type="match status" value="1"/>
</dbReference>
<dbReference type="Proteomes" id="UP000240572">
    <property type="component" value="Unassembled WGS sequence"/>
</dbReference>
<dbReference type="Pfam" id="PF02621">
    <property type="entry name" value="VitK2_biosynth"/>
    <property type="match status" value="1"/>
</dbReference>
<dbReference type="PANTHER" id="PTHR37167:SF1">
    <property type="entry name" value="1,4-DIHYDROXY-6-NAPHTOATE SYNTHASE"/>
    <property type="match status" value="1"/>
</dbReference>
<keyword evidence="6" id="KW-1185">Reference proteome</keyword>
<comment type="caution">
    <text evidence="5">The sequence shown here is derived from an EMBL/GenBank/DDBJ whole genome shotgun (WGS) entry which is preliminary data.</text>
</comment>
<protein>
    <recommendedName>
        <fullName evidence="4">1,4-dihydroxy-6-naphtoate synthase</fullName>
        <ecNumber evidence="4">4.1.99.29</ecNumber>
    </recommendedName>
    <alternativeName>
        <fullName evidence="4">Menaquinone biosynthetic enzyme MqnD</fullName>
    </alternativeName>
</protein>
<dbReference type="EMBL" id="PYGD01000009">
    <property type="protein sequence ID" value="PSK90114.1"/>
    <property type="molecule type" value="Genomic_DNA"/>
</dbReference>
<evidence type="ECO:0000256" key="4">
    <source>
        <dbReference type="HAMAP-Rule" id="MF_00996"/>
    </source>
</evidence>
<dbReference type="InterPro" id="IPR030869">
    <property type="entry name" value="MqnD"/>
</dbReference>
<feature type="binding site" evidence="4">
    <location>
        <begin position="66"/>
        <end position="68"/>
    </location>
    <ligand>
        <name>substrate</name>
    </ligand>
</feature>
<accession>A0A2P8CYR2</accession>
<proteinExistence type="inferred from homology"/>
<dbReference type="InterPro" id="IPR003773">
    <property type="entry name" value="Menaquinone_biosynth"/>
</dbReference>
<gene>
    <name evidence="4" type="primary">mqnD</name>
    <name evidence="5" type="ORF">B0I18_109120</name>
</gene>
<dbReference type="Gene3D" id="3.40.190.10">
    <property type="entry name" value="Periplasmic binding protein-like II"/>
    <property type="match status" value="2"/>
</dbReference>
<dbReference type="HAMAP" id="MF_00996">
    <property type="entry name" value="MqnD"/>
    <property type="match status" value="1"/>
</dbReference>
<feature type="active site" description="Proton acceptor" evidence="4">
    <location>
        <position position="166"/>
    </location>
</feature>
<organism evidence="5 6">
    <name type="scientific">Taibaiella chishuiensis</name>
    <dbReference type="NCBI Taxonomy" id="1434707"/>
    <lineage>
        <taxon>Bacteria</taxon>
        <taxon>Pseudomonadati</taxon>
        <taxon>Bacteroidota</taxon>
        <taxon>Chitinophagia</taxon>
        <taxon>Chitinophagales</taxon>
        <taxon>Chitinophagaceae</taxon>
        <taxon>Taibaiella</taxon>
    </lineage>
</organism>
<feature type="binding site" evidence="4">
    <location>
        <begin position="127"/>
        <end position="128"/>
    </location>
    <ligand>
        <name>substrate</name>
    </ligand>
</feature>
<dbReference type="PANTHER" id="PTHR37167">
    <property type="entry name" value="1,4-DIHYDROXY-6-NAPHTOATE SYNTHASE"/>
    <property type="match status" value="1"/>
</dbReference>
<dbReference type="OrthoDB" id="9809439at2"/>
<dbReference type="EC" id="4.1.99.29" evidence="4"/>
<evidence type="ECO:0000256" key="1">
    <source>
        <dbReference type="ARBA" id="ARBA00004863"/>
    </source>
</evidence>
<evidence type="ECO:0000256" key="3">
    <source>
        <dbReference type="ARBA" id="ARBA00023239"/>
    </source>
</evidence>
<dbReference type="UniPathway" id="UPA00079"/>
<dbReference type="CDD" id="cd13635">
    <property type="entry name" value="PBP2_Ttha1568_Mqnd"/>
    <property type="match status" value="1"/>
</dbReference>
<evidence type="ECO:0000256" key="2">
    <source>
        <dbReference type="ARBA" id="ARBA00022428"/>
    </source>
</evidence>
<evidence type="ECO:0000313" key="6">
    <source>
        <dbReference type="Proteomes" id="UP000240572"/>
    </source>
</evidence>
<evidence type="ECO:0000313" key="5">
    <source>
        <dbReference type="EMBL" id="PSK90114.1"/>
    </source>
</evidence>
<comment type="pathway">
    <text evidence="1 4">Quinol/quinone metabolism; menaquinone biosynthesis.</text>
</comment>
<dbReference type="GO" id="GO:0016830">
    <property type="term" value="F:carbon-carbon lyase activity"/>
    <property type="evidence" value="ECO:0007669"/>
    <property type="project" value="UniProtKB-UniRule"/>
</dbReference>
<name>A0A2P8CYR2_9BACT</name>
<keyword evidence="2 4" id="KW-0474">Menaquinone biosynthesis</keyword>